<evidence type="ECO:0000313" key="6">
    <source>
        <dbReference type="EMBL" id="KAJ2906098.1"/>
    </source>
</evidence>
<dbReference type="AlphaFoldDB" id="A0AAD5RWU4"/>
<dbReference type="Gene3D" id="3.90.1590.10">
    <property type="entry name" value="glutathione-dependent formaldehyde- activating enzyme (gfa)"/>
    <property type="match status" value="1"/>
</dbReference>
<dbReference type="GO" id="GO:0046872">
    <property type="term" value="F:metal ion binding"/>
    <property type="evidence" value="ECO:0007669"/>
    <property type="project" value="UniProtKB-KW"/>
</dbReference>
<dbReference type="PANTHER" id="PTHR33337:SF33">
    <property type="entry name" value="CENP-V_GFA DOMAIN-CONTAINING PROTEIN"/>
    <property type="match status" value="1"/>
</dbReference>
<dbReference type="EMBL" id="JAKWBI020000019">
    <property type="protein sequence ID" value="KAJ2906098.1"/>
    <property type="molecule type" value="Genomic_DNA"/>
</dbReference>
<proteinExistence type="inferred from homology"/>
<evidence type="ECO:0000256" key="1">
    <source>
        <dbReference type="ARBA" id="ARBA00005495"/>
    </source>
</evidence>
<keyword evidence="3" id="KW-0862">Zinc</keyword>
<keyword evidence="4" id="KW-0456">Lyase</keyword>
<reference evidence="6" key="1">
    <citation type="submission" date="2022-07" db="EMBL/GenBank/DDBJ databases">
        <title>Draft genome sequence of Zalerion maritima ATCC 34329, a (micro)plastics degrading marine fungus.</title>
        <authorList>
            <person name="Paco A."/>
            <person name="Goncalves M.F.M."/>
            <person name="Rocha-Santos T.A.P."/>
            <person name="Alves A."/>
        </authorList>
    </citation>
    <scope>NUCLEOTIDE SEQUENCE</scope>
    <source>
        <strain evidence="6">ATCC 34329</strain>
    </source>
</reference>
<gene>
    <name evidence="6" type="ORF">MKZ38_003135</name>
</gene>
<comment type="caution">
    <text evidence="6">The sequence shown here is derived from an EMBL/GenBank/DDBJ whole genome shotgun (WGS) entry which is preliminary data.</text>
</comment>
<evidence type="ECO:0000259" key="5">
    <source>
        <dbReference type="Pfam" id="PF04828"/>
    </source>
</evidence>
<evidence type="ECO:0000256" key="2">
    <source>
        <dbReference type="ARBA" id="ARBA00022723"/>
    </source>
</evidence>
<protein>
    <recommendedName>
        <fullName evidence="5">CENP-V/GFA domain-containing protein</fullName>
    </recommendedName>
</protein>
<dbReference type="InterPro" id="IPR011057">
    <property type="entry name" value="Mss4-like_sf"/>
</dbReference>
<dbReference type="GO" id="GO:0016846">
    <property type="term" value="F:carbon-sulfur lyase activity"/>
    <property type="evidence" value="ECO:0007669"/>
    <property type="project" value="InterPro"/>
</dbReference>
<comment type="similarity">
    <text evidence="1">Belongs to the Gfa family.</text>
</comment>
<dbReference type="Proteomes" id="UP001201980">
    <property type="component" value="Unassembled WGS sequence"/>
</dbReference>
<sequence>MTGSCSCGLLRYQLLRPPIVVHCCHCTSCQRETGSAFALNGFVENENLQMLPPSAPTVPGSIAEPSADLKPALPLPEEWSGPWSSNNNNNAHDDGAAKTIDPIYGAVPSESGCGVRMSTCPRCFICVWCLYGAGSGSVMKAVRIGTLDKAWQIDPDVHIYTRSKRSFISLQDGKPVFEDFYDDRSFYRPDGQERMANMIVAMKKLLAEKKAEKEKEEE</sequence>
<dbReference type="PANTHER" id="PTHR33337">
    <property type="entry name" value="GFA DOMAIN-CONTAINING PROTEIN"/>
    <property type="match status" value="1"/>
</dbReference>
<feature type="domain" description="CENP-V/GFA" evidence="5">
    <location>
        <begin position="1"/>
        <end position="51"/>
    </location>
</feature>
<dbReference type="SUPFAM" id="SSF51316">
    <property type="entry name" value="Mss4-like"/>
    <property type="match status" value="2"/>
</dbReference>
<organism evidence="6 7">
    <name type="scientific">Zalerion maritima</name>
    <dbReference type="NCBI Taxonomy" id="339359"/>
    <lineage>
        <taxon>Eukaryota</taxon>
        <taxon>Fungi</taxon>
        <taxon>Dikarya</taxon>
        <taxon>Ascomycota</taxon>
        <taxon>Pezizomycotina</taxon>
        <taxon>Sordariomycetes</taxon>
        <taxon>Lulworthiomycetidae</taxon>
        <taxon>Lulworthiales</taxon>
        <taxon>Lulworthiaceae</taxon>
        <taxon>Zalerion</taxon>
    </lineage>
</organism>
<evidence type="ECO:0000256" key="4">
    <source>
        <dbReference type="ARBA" id="ARBA00023239"/>
    </source>
</evidence>
<keyword evidence="7" id="KW-1185">Reference proteome</keyword>
<dbReference type="Pfam" id="PF04828">
    <property type="entry name" value="GFA"/>
    <property type="match status" value="1"/>
</dbReference>
<evidence type="ECO:0000313" key="7">
    <source>
        <dbReference type="Proteomes" id="UP001201980"/>
    </source>
</evidence>
<dbReference type="InterPro" id="IPR006913">
    <property type="entry name" value="CENP-V/GFA"/>
</dbReference>
<evidence type="ECO:0000256" key="3">
    <source>
        <dbReference type="ARBA" id="ARBA00022833"/>
    </source>
</evidence>
<accession>A0AAD5RWU4</accession>
<name>A0AAD5RWU4_9PEZI</name>
<keyword evidence="2" id="KW-0479">Metal-binding</keyword>